<feature type="transmembrane region" description="Helical" evidence="1">
    <location>
        <begin position="67"/>
        <end position="85"/>
    </location>
</feature>
<name>A0A078B530_STYLE</name>
<reference evidence="2 3" key="1">
    <citation type="submission" date="2014-06" db="EMBL/GenBank/DDBJ databases">
        <authorList>
            <person name="Swart Estienne"/>
        </authorList>
    </citation>
    <scope>NUCLEOTIDE SEQUENCE [LARGE SCALE GENOMIC DNA]</scope>
    <source>
        <strain evidence="2 3">130c</strain>
    </source>
</reference>
<sequence>MTTKTAKKDWKHKYLAKNCCFGFRIEDGILGIVIWDSLYALFVITTSASTLSYFAEREHASQAFTDVASAAFLVVRAIVGIITLCKNIQQVHLKKYLIVRIVWDITLLILNGVMAGLKKMPFQTFIFNSFALFFLDGYFNFIIYSFYKKYNVYKHRLYGNIKNNIKNGEVLKMNVQDFSTIKVIDIKLDKGDDLKYDQLRSSDLMSPQIIGGASQNNHHQPNNIDGNFMNQNNDVNNLNTSNYENNNEFDEDQTRVQQFQQDLFNEKQQDKDMSAMGFLDKNQSIDGSIMINYSKKKQQLNKPIRKGKKIVNQQMPLQKNQVQQLDKKANYLAQQ</sequence>
<keyword evidence="1" id="KW-1133">Transmembrane helix</keyword>
<dbReference type="AlphaFoldDB" id="A0A078B530"/>
<gene>
    <name evidence="2" type="primary">Contig11415.g12211</name>
    <name evidence="2" type="ORF">STYLEM_18764</name>
</gene>
<keyword evidence="1" id="KW-0812">Transmembrane</keyword>
<protein>
    <recommendedName>
        <fullName evidence="4">Transmembrane protein</fullName>
    </recommendedName>
</protein>
<evidence type="ECO:0008006" key="4">
    <source>
        <dbReference type="Google" id="ProtNLM"/>
    </source>
</evidence>
<dbReference type="EMBL" id="CCKQ01017732">
    <property type="protein sequence ID" value="CDW89630.1"/>
    <property type="molecule type" value="Genomic_DNA"/>
</dbReference>
<accession>A0A078B530</accession>
<keyword evidence="1" id="KW-0472">Membrane</keyword>
<proteinExistence type="predicted"/>
<dbReference type="InParanoid" id="A0A078B530"/>
<evidence type="ECO:0000313" key="2">
    <source>
        <dbReference type="EMBL" id="CDW89630.1"/>
    </source>
</evidence>
<dbReference type="Proteomes" id="UP000039865">
    <property type="component" value="Unassembled WGS sequence"/>
</dbReference>
<evidence type="ECO:0000313" key="3">
    <source>
        <dbReference type="Proteomes" id="UP000039865"/>
    </source>
</evidence>
<feature type="transmembrane region" description="Helical" evidence="1">
    <location>
        <begin position="97"/>
        <end position="117"/>
    </location>
</feature>
<keyword evidence="3" id="KW-1185">Reference proteome</keyword>
<feature type="transmembrane region" description="Helical" evidence="1">
    <location>
        <begin position="129"/>
        <end position="147"/>
    </location>
</feature>
<evidence type="ECO:0000256" key="1">
    <source>
        <dbReference type="SAM" id="Phobius"/>
    </source>
</evidence>
<organism evidence="2 3">
    <name type="scientific">Stylonychia lemnae</name>
    <name type="common">Ciliate</name>
    <dbReference type="NCBI Taxonomy" id="5949"/>
    <lineage>
        <taxon>Eukaryota</taxon>
        <taxon>Sar</taxon>
        <taxon>Alveolata</taxon>
        <taxon>Ciliophora</taxon>
        <taxon>Intramacronucleata</taxon>
        <taxon>Spirotrichea</taxon>
        <taxon>Stichotrichia</taxon>
        <taxon>Sporadotrichida</taxon>
        <taxon>Oxytrichidae</taxon>
        <taxon>Stylonychinae</taxon>
        <taxon>Stylonychia</taxon>
    </lineage>
</organism>